<dbReference type="Gene3D" id="3.40.50.300">
    <property type="entry name" value="P-loop containing nucleotide triphosphate hydrolases"/>
    <property type="match status" value="1"/>
</dbReference>
<dbReference type="PROSITE" id="PS50901">
    <property type="entry name" value="FTSK"/>
    <property type="match status" value="1"/>
</dbReference>
<dbReference type="PANTHER" id="PTHR22683:SF41">
    <property type="entry name" value="DNA TRANSLOCASE FTSK"/>
    <property type="match status" value="1"/>
</dbReference>
<proteinExistence type="predicted"/>
<dbReference type="Pfam" id="PF01580">
    <property type="entry name" value="FtsK_SpoIIIE"/>
    <property type="match status" value="1"/>
</dbReference>
<evidence type="ECO:0000256" key="3">
    <source>
        <dbReference type="PROSITE-ProRule" id="PRU00289"/>
    </source>
</evidence>
<evidence type="ECO:0000313" key="7">
    <source>
        <dbReference type="Proteomes" id="UP001596470"/>
    </source>
</evidence>
<dbReference type="CDD" id="cd01127">
    <property type="entry name" value="TrwB_TraG_TraD_VirD4"/>
    <property type="match status" value="1"/>
</dbReference>
<evidence type="ECO:0000256" key="2">
    <source>
        <dbReference type="ARBA" id="ARBA00022840"/>
    </source>
</evidence>
<name>A0ABW2D5F3_9ACTN</name>
<feature type="binding site" evidence="3">
    <location>
        <begin position="361"/>
        <end position="368"/>
    </location>
    <ligand>
        <name>ATP</name>
        <dbReference type="ChEBI" id="CHEBI:30616"/>
    </ligand>
</feature>
<keyword evidence="7" id="KW-1185">Reference proteome</keyword>
<keyword evidence="1 3" id="KW-0547">Nucleotide-binding</keyword>
<protein>
    <submittedName>
        <fullName evidence="6">FtsK/SpoIIIE domain-containing protein</fullName>
    </submittedName>
</protein>
<dbReference type="InterPro" id="IPR002543">
    <property type="entry name" value="FtsK_dom"/>
</dbReference>
<dbReference type="RefSeq" id="WP_382355164.1">
    <property type="nucleotide sequence ID" value="NZ_JBHMBP010000004.1"/>
</dbReference>
<reference evidence="7" key="1">
    <citation type="journal article" date="2019" name="Int. J. Syst. Evol. Microbiol.">
        <title>The Global Catalogue of Microorganisms (GCM) 10K type strain sequencing project: providing services to taxonomists for standard genome sequencing and annotation.</title>
        <authorList>
            <consortium name="The Broad Institute Genomics Platform"/>
            <consortium name="The Broad Institute Genome Sequencing Center for Infectious Disease"/>
            <person name="Wu L."/>
            <person name="Ma J."/>
        </authorList>
    </citation>
    <scope>NUCLEOTIDE SEQUENCE [LARGE SCALE GENOMIC DNA]</scope>
    <source>
        <strain evidence="7">KACC 12634</strain>
    </source>
</reference>
<dbReference type="EMBL" id="JBHSYS010000001">
    <property type="protein sequence ID" value="MFC6956733.1"/>
    <property type="molecule type" value="Genomic_DNA"/>
</dbReference>
<comment type="caution">
    <text evidence="6">The sequence shown here is derived from an EMBL/GenBank/DDBJ whole genome shotgun (WGS) entry which is preliminary data.</text>
</comment>
<evidence type="ECO:0000313" key="6">
    <source>
        <dbReference type="EMBL" id="MFC6956733.1"/>
    </source>
</evidence>
<organism evidence="6 7">
    <name type="scientific">Glycomyces mayteni</name>
    <dbReference type="NCBI Taxonomy" id="543887"/>
    <lineage>
        <taxon>Bacteria</taxon>
        <taxon>Bacillati</taxon>
        <taxon>Actinomycetota</taxon>
        <taxon>Actinomycetes</taxon>
        <taxon>Glycomycetales</taxon>
        <taxon>Glycomycetaceae</taxon>
        <taxon>Glycomyces</taxon>
    </lineage>
</organism>
<keyword evidence="2 3" id="KW-0067">ATP-binding</keyword>
<sequence length="843" mass="90133">MTWRTELERAAARLREAAGAADRAERLLVEAASQLAADDTERRRSELAQRLNAAAATAATGWLGDDLAKTDPDAPLWTEPSRTEAMRIGTAVLDDASGAAEAAFPALTGLLGKGHLVCDGDAADPRVAGMLQSLLVRVTAAHPDLELSLVDGVTLGQVFAPATALVDAGIAATVATDHLALGRVLTAAEKRLTELRDIAARGQSIADRPYHLIVIAGLPPEVGKTMRERLAALAHAGPSARCHLVLCGWRDHPHRERLPAIEHATYLECGDEVRLGSLPLPVVLDAAPPPRLARNVFGSRARQRREAGELSVADLVPAELWTESSRNGLTTVIGRDQAGSSTGGDVEVSFDDATPHWLIGGRTGGGKTVFLLDVLYGLATRYSPEELELYLLDFKEGVSFTEFTPSPLDPSWIPHVRAVGVESDREYGVAVLAALRAELTRRAGLMKRAGATRLARLRELRPEVRLPRIVAVVDEFHVLFAGNDRLAGEAVAHLEELARKGRSYGVHLVLASQTISGIEALYSKKDSIFGQFPLRVALPGAKHLLDEGNDAAVESIGQAILNDAGGLKGRNRTCRFPDASSADDLLAQLRRDLWERRDSDEEPVVFRGFDEQHLEADPRFAALAPTHAPRALVGRAVDVHMSTVGYQFDRSPGRHLAVLGTSAVAADVLTSAALSVARQHEPGSVEFQVAATAAGAEDIARDLVEALKDAGHECRELEPGTILTAPRGKPVYLVWFGADGADGKPGTLRDLLLHGPATGAHVIGWWRGARRFLDDIGGTAGREHVAGVVALNIAANDLAAITGGYERTWDARANRCLVIDRHAGTETLAVPFVRPGRLDEAVA</sequence>
<accession>A0ABW2D5F3</accession>
<dbReference type="Proteomes" id="UP001596470">
    <property type="component" value="Unassembled WGS sequence"/>
</dbReference>
<gene>
    <name evidence="6" type="ORF">ACFQS3_05940</name>
</gene>
<keyword evidence="4" id="KW-0175">Coiled coil</keyword>
<evidence type="ECO:0000256" key="4">
    <source>
        <dbReference type="SAM" id="Coils"/>
    </source>
</evidence>
<dbReference type="InterPro" id="IPR050206">
    <property type="entry name" value="FtsK/SpoIIIE/SftA"/>
</dbReference>
<dbReference type="SUPFAM" id="SSF52540">
    <property type="entry name" value="P-loop containing nucleoside triphosphate hydrolases"/>
    <property type="match status" value="1"/>
</dbReference>
<evidence type="ECO:0000259" key="5">
    <source>
        <dbReference type="PROSITE" id="PS50901"/>
    </source>
</evidence>
<dbReference type="InterPro" id="IPR027417">
    <property type="entry name" value="P-loop_NTPase"/>
</dbReference>
<feature type="coiled-coil region" evidence="4">
    <location>
        <begin position="7"/>
        <end position="57"/>
    </location>
</feature>
<feature type="domain" description="FtsK" evidence="5">
    <location>
        <begin position="343"/>
        <end position="547"/>
    </location>
</feature>
<dbReference type="PANTHER" id="PTHR22683">
    <property type="entry name" value="SPORULATION PROTEIN RELATED"/>
    <property type="match status" value="1"/>
</dbReference>
<evidence type="ECO:0000256" key="1">
    <source>
        <dbReference type="ARBA" id="ARBA00022741"/>
    </source>
</evidence>